<dbReference type="Proteomes" id="UP000294662">
    <property type="component" value="Unassembled WGS sequence"/>
</dbReference>
<comment type="caution">
    <text evidence="9">The sequence shown here is derived from an EMBL/GenBank/DDBJ whole genome shotgun (WGS) entry which is preliminary data.</text>
</comment>
<keyword evidence="10" id="KW-1185">Reference proteome</keyword>
<evidence type="ECO:0000256" key="3">
    <source>
        <dbReference type="ARBA" id="ARBA00022723"/>
    </source>
</evidence>
<feature type="binding site" evidence="7">
    <location>
        <position position="83"/>
    </location>
    <ligand>
        <name>Zn(2+)</name>
        <dbReference type="ChEBI" id="CHEBI:29105"/>
        <note>catalytic</note>
    </ligand>
</feature>
<accession>A0A4R5EPR1</accession>
<dbReference type="SUPFAM" id="SSF53927">
    <property type="entry name" value="Cytidine deaminase-like"/>
    <property type="match status" value="1"/>
</dbReference>
<name>A0A4R5EPR1_9RHOB</name>
<comment type="similarity">
    <text evidence="1">Belongs to the cytidine and deoxycytidylate deaminase family. ADAT2 subfamily.</text>
</comment>
<dbReference type="InterPro" id="IPR016192">
    <property type="entry name" value="APOBEC/CMP_deaminase_Zn-bd"/>
</dbReference>
<dbReference type="OrthoDB" id="9802676at2"/>
<comment type="catalytic activity">
    <reaction evidence="6 7">
        <text>adenosine(34) in tRNA + H2O + H(+) = inosine(34) in tRNA + NH4(+)</text>
        <dbReference type="Rhea" id="RHEA:43168"/>
        <dbReference type="Rhea" id="RHEA-COMP:10373"/>
        <dbReference type="Rhea" id="RHEA-COMP:10374"/>
        <dbReference type="ChEBI" id="CHEBI:15377"/>
        <dbReference type="ChEBI" id="CHEBI:15378"/>
        <dbReference type="ChEBI" id="CHEBI:28938"/>
        <dbReference type="ChEBI" id="CHEBI:74411"/>
        <dbReference type="ChEBI" id="CHEBI:82852"/>
        <dbReference type="EC" id="3.5.4.33"/>
    </reaction>
</comment>
<evidence type="ECO:0000256" key="5">
    <source>
        <dbReference type="ARBA" id="ARBA00022833"/>
    </source>
</evidence>
<evidence type="ECO:0000313" key="9">
    <source>
        <dbReference type="EMBL" id="TDE36765.1"/>
    </source>
</evidence>
<feature type="domain" description="CMP/dCMP-type deaminase" evidence="8">
    <location>
        <begin position="1"/>
        <end position="111"/>
    </location>
</feature>
<evidence type="ECO:0000259" key="8">
    <source>
        <dbReference type="PROSITE" id="PS51747"/>
    </source>
</evidence>
<protein>
    <recommendedName>
        <fullName evidence="7">tRNA-specific adenosine deaminase</fullName>
        <ecNumber evidence="7">3.5.4.33</ecNumber>
    </recommendedName>
</protein>
<dbReference type="PROSITE" id="PS51747">
    <property type="entry name" value="CYT_DCMP_DEAMINASES_2"/>
    <property type="match status" value="1"/>
</dbReference>
<dbReference type="PANTHER" id="PTHR11079">
    <property type="entry name" value="CYTOSINE DEAMINASE FAMILY MEMBER"/>
    <property type="match status" value="1"/>
</dbReference>
<dbReference type="Gene3D" id="3.40.140.10">
    <property type="entry name" value="Cytidine Deaminase, domain 2"/>
    <property type="match status" value="1"/>
</dbReference>
<dbReference type="InterPro" id="IPR002125">
    <property type="entry name" value="CMP_dCMP_dom"/>
</dbReference>
<dbReference type="PROSITE" id="PS00903">
    <property type="entry name" value="CYT_DCMP_DEAMINASES_1"/>
    <property type="match status" value="1"/>
</dbReference>
<dbReference type="EMBL" id="SMFP01000009">
    <property type="protein sequence ID" value="TDE36765.1"/>
    <property type="molecule type" value="Genomic_DNA"/>
</dbReference>
<dbReference type="RefSeq" id="WP_132830278.1">
    <property type="nucleotide sequence ID" value="NZ_SMFP01000009.1"/>
</dbReference>
<evidence type="ECO:0000256" key="4">
    <source>
        <dbReference type="ARBA" id="ARBA00022801"/>
    </source>
</evidence>
<dbReference type="PANTHER" id="PTHR11079:SF179">
    <property type="entry name" value="TRNA(ADENINE(34)) DEAMINASE, CHLOROPLASTIC"/>
    <property type="match status" value="1"/>
</dbReference>
<organism evidence="9 10">
    <name type="scientific">Antarcticimicrobium sediminis</name>
    <dbReference type="NCBI Taxonomy" id="2546227"/>
    <lineage>
        <taxon>Bacteria</taxon>
        <taxon>Pseudomonadati</taxon>
        <taxon>Pseudomonadota</taxon>
        <taxon>Alphaproteobacteria</taxon>
        <taxon>Rhodobacterales</taxon>
        <taxon>Paracoccaceae</taxon>
        <taxon>Antarcticimicrobium</taxon>
    </lineage>
</organism>
<feature type="active site" description="Proton donor" evidence="7">
    <location>
        <position position="55"/>
    </location>
</feature>
<comment type="cofactor">
    <cofactor evidence="7">
        <name>Zn(2+)</name>
        <dbReference type="ChEBI" id="CHEBI:29105"/>
    </cofactor>
    <text evidence="7">Binds 1 zinc ion per subunit.</text>
</comment>
<dbReference type="GO" id="GO:0008270">
    <property type="term" value="F:zinc ion binding"/>
    <property type="evidence" value="ECO:0007669"/>
    <property type="project" value="UniProtKB-UniRule"/>
</dbReference>
<dbReference type="CDD" id="cd01285">
    <property type="entry name" value="nucleoside_deaminase"/>
    <property type="match status" value="1"/>
</dbReference>
<evidence type="ECO:0000256" key="6">
    <source>
        <dbReference type="ARBA" id="ARBA00048045"/>
    </source>
</evidence>
<keyword evidence="2 7" id="KW-0819">tRNA processing</keyword>
<keyword evidence="5 7" id="KW-0862">Zinc</keyword>
<reference evidence="9 10" key="1">
    <citation type="submission" date="2019-03" db="EMBL/GenBank/DDBJ databases">
        <authorList>
            <person name="Zhang S."/>
        </authorList>
    </citation>
    <scope>NUCLEOTIDE SEQUENCE [LARGE SCALE GENOMIC DNA]</scope>
    <source>
        <strain evidence="9 10">S4J41</strain>
    </source>
</reference>
<dbReference type="InterPro" id="IPR016193">
    <property type="entry name" value="Cytidine_deaminase-like"/>
</dbReference>
<dbReference type="HAMAP" id="MF_00972">
    <property type="entry name" value="tRNA_aden_deaminase"/>
    <property type="match status" value="1"/>
</dbReference>
<feature type="binding site" evidence="7">
    <location>
        <position position="86"/>
    </location>
    <ligand>
        <name>Zn(2+)</name>
        <dbReference type="ChEBI" id="CHEBI:29105"/>
        <note>catalytic</note>
    </ligand>
</feature>
<evidence type="ECO:0000313" key="10">
    <source>
        <dbReference type="Proteomes" id="UP000294662"/>
    </source>
</evidence>
<dbReference type="AlphaFoldDB" id="A0A4R5EPR1"/>
<comment type="subunit">
    <text evidence="7">Homodimer.</text>
</comment>
<keyword evidence="3 7" id="KW-0479">Metal-binding</keyword>
<dbReference type="InterPro" id="IPR028883">
    <property type="entry name" value="tRNA_aden_deaminase"/>
</dbReference>
<evidence type="ECO:0000256" key="1">
    <source>
        <dbReference type="ARBA" id="ARBA00010669"/>
    </source>
</evidence>
<dbReference type="Pfam" id="PF00383">
    <property type="entry name" value="dCMP_cyt_deam_1"/>
    <property type="match status" value="1"/>
</dbReference>
<keyword evidence="4 7" id="KW-0378">Hydrolase</keyword>
<evidence type="ECO:0000256" key="7">
    <source>
        <dbReference type="HAMAP-Rule" id="MF_00972"/>
    </source>
</evidence>
<feature type="binding site" evidence="7">
    <location>
        <position position="53"/>
    </location>
    <ligand>
        <name>Zn(2+)</name>
        <dbReference type="ChEBI" id="CHEBI:29105"/>
        <note>catalytic</note>
    </ligand>
</feature>
<dbReference type="EC" id="3.5.4.33" evidence="7"/>
<comment type="function">
    <text evidence="7">Catalyzes the deamination of adenosine to inosine at the wobble position 34 of tRNA(Arg2).</text>
</comment>
<proteinExistence type="inferred from homology"/>
<dbReference type="GO" id="GO:0002100">
    <property type="term" value="P:tRNA wobble adenosine to inosine editing"/>
    <property type="evidence" value="ECO:0007669"/>
    <property type="project" value="UniProtKB-UniRule"/>
</dbReference>
<gene>
    <name evidence="7" type="primary">tadA</name>
    <name evidence="9" type="ORF">E1B25_14730</name>
</gene>
<evidence type="ECO:0000256" key="2">
    <source>
        <dbReference type="ARBA" id="ARBA00022694"/>
    </source>
</evidence>
<dbReference type="GO" id="GO:0052717">
    <property type="term" value="F:tRNA-specific adenosine-34 deaminase activity"/>
    <property type="evidence" value="ECO:0007669"/>
    <property type="project" value="UniProtKB-UniRule"/>
</dbReference>
<sequence length="150" mass="15918">MVFRSHMDKALEQARAAAERGEVPVGAVLVDPFGKVVALAGNRTRELHDPTAHAEILAIRAACAAAGSERLTGHDLYVTLEPCAMCAAAIAAARIARVYYAASDPKSGGVAHGARVFSHTQAHHVPEVYDGIGATEAEDLLQRFFARMRG</sequence>